<dbReference type="EMBL" id="HACG01010724">
    <property type="protein sequence ID" value="CEK57589.1"/>
    <property type="molecule type" value="Transcribed_RNA"/>
</dbReference>
<keyword evidence="3" id="KW-0539">Nucleus</keyword>
<keyword evidence="1" id="KW-0805">Transcription regulation</keyword>
<dbReference type="GO" id="GO:0046872">
    <property type="term" value="F:metal ion binding"/>
    <property type="evidence" value="ECO:0007669"/>
    <property type="project" value="UniProtKB-KW"/>
</dbReference>
<feature type="compositionally biased region" description="Basic and acidic residues" evidence="4">
    <location>
        <begin position="348"/>
        <end position="360"/>
    </location>
</feature>
<name>A0A0B6YMY3_9EUPU</name>
<evidence type="ECO:0000256" key="4">
    <source>
        <dbReference type="SAM" id="MobiDB-lite"/>
    </source>
</evidence>
<gene>
    <name evidence="6" type="primary">ORF30570</name>
</gene>
<evidence type="ECO:0000256" key="3">
    <source>
        <dbReference type="ARBA" id="ARBA00023242"/>
    </source>
</evidence>
<evidence type="ECO:0000313" key="6">
    <source>
        <dbReference type="EMBL" id="CEK57589.1"/>
    </source>
</evidence>
<dbReference type="SUPFAM" id="SSF63763">
    <property type="entry name" value="SAND domain-like"/>
    <property type="match status" value="1"/>
</dbReference>
<dbReference type="PROSITE" id="PS50864">
    <property type="entry name" value="SAND"/>
    <property type="match status" value="1"/>
</dbReference>
<dbReference type="PANTHER" id="PTHR10417">
    <property type="entry name" value="GLUCOCORTICOID MODULATORY ELEMENT-BINDING PROTEIN"/>
    <property type="match status" value="1"/>
</dbReference>
<feature type="region of interest" description="Disordered" evidence="4">
    <location>
        <begin position="292"/>
        <end position="397"/>
    </location>
</feature>
<accession>A0A0B6YMY3</accession>
<dbReference type="SMART" id="SM00258">
    <property type="entry name" value="SAND"/>
    <property type="match status" value="1"/>
</dbReference>
<evidence type="ECO:0000256" key="2">
    <source>
        <dbReference type="ARBA" id="ARBA00023163"/>
    </source>
</evidence>
<feature type="compositionally biased region" description="Polar residues" evidence="4">
    <location>
        <begin position="113"/>
        <end position="125"/>
    </location>
</feature>
<feature type="compositionally biased region" description="Polar residues" evidence="4">
    <location>
        <begin position="138"/>
        <end position="147"/>
    </location>
</feature>
<protein>
    <recommendedName>
        <fullName evidence="5">SAND domain-containing protein</fullName>
    </recommendedName>
</protein>
<feature type="non-terminal residue" evidence="6">
    <location>
        <position position="1"/>
    </location>
</feature>
<reference evidence="6" key="1">
    <citation type="submission" date="2014-12" db="EMBL/GenBank/DDBJ databases">
        <title>Insight into the proteome of Arion vulgaris.</title>
        <authorList>
            <person name="Aradska J."/>
            <person name="Bulat T."/>
            <person name="Smidak R."/>
            <person name="Sarate P."/>
            <person name="Gangsoo J."/>
            <person name="Sialana F."/>
            <person name="Bilban M."/>
            <person name="Lubec G."/>
        </authorList>
    </citation>
    <scope>NUCLEOTIDE SEQUENCE</scope>
    <source>
        <tissue evidence="6">Skin</tissue>
    </source>
</reference>
<feature type="non-terminal residue" evidence="6">
    <location>
        <position position="533"/>
    </location>
</feature>
<dbReference type="Pfam" id="PF01342">
    <property type="entry name" value="SAND"/>
    <property type="match status" value="1"/>
</dbReference>
<organism evidence="6">
    <name type="scientific">Arion vulgaris</name>
    <dbReference type="NCBI Taxonomy" id="1028688"/>
    <lineage>
        <taxon>Eukaryota</taxon>
        <taxon>Metazoa</taxon>
        <taxon>Spiralia</taxon>
        <taxon>Lophotrochozoa</taxon>
        <taxon>Mollusca</taxon>
        <taxon>Gastropoda</taxon>
        <taxon>Heterobranchia</taxon>
        <taxon>Euthyneura</taxon>
        <taxon>Panpulmonata</taxon>
        <taxon>Eupulmonata</taxon>
        <taxon>Stylommatophora</taxon>
        <taxon>Helicina</taxon>
        <taxon>Arionoidea</taxon>
        <taxon>Arionidae</taxon>
        <taxon>Arion</taxon>
    </lineage>
</organism>
<dbReference type="PANTHER" id="PTHR10417:SF15">
    <property type="entry name" value="STERILE ALPHA MOTIF DOMAIN-CONTAINING 11"/>
    <property type="match status" value="1"/>
</dbReference>
<dbReference type="Gene3D" id="3.10.390.10">
    <property type="entry name" value="SAND domain-like"/>
    <property type="match status" value="1"/>
</dbReference>
<evidence type="ECO:0000259" key="5">
    <source>
        <dbReference type="PROSITE" id="PS50864"/>
    </source>
</evidence>
<feature type="compositionally biased region" description="Polar residues" evidence="4">
    <location>
        <begin position="382"/>
        <end position="394"/>
    </location>
</feature>
<dbReference type="InterPro" id="IPR010919">
    <property type="entry name" value="SAND-like_dom_sf"/>
</dbReference>
<evidence type="ECO:0000256" key="1">
    <source>
        <dbReference type="ARBA" id="ARBA00023015"/>
    </source>
</evidence>
<dbReference type="AlphaFoldDB" id="A0A0B6YMY3"/>
<feature type="region of interest" description="Disordered" evidence="4">
    <location>
        <begin position="113"/>
        <end position="187"/>
    </location>
</feature>
<keyword evidence="2" id="KW-0804">Transcription</keyword>
<dbReference type="InterPro" id="IPR000770">
    <property type="entry name" value="SAND_dom"/>
</dbReference>
<feature type="compositionally biased region" description="Low complexity" evidence="4">
    <location>
        <begin position="126"/>
        <end position="137"/>
    </location>
</feature>
<feature type="compositionally biased region" description="Low complexity" evidence="4">
    <location>
        <begin position="148"/>
        <end position="180"/>
    </location>
</feature>
<feature type="domain" description="SAND" evidence="5">
    <location>
        <begin position="186"/>
        <end position="273"/>
    </location>
</feature>
<feature type="compositionally biased region" description="Polar residues" evidence="4">
    <location>
        <begin position="330"/>
        <end position="342"/>
    </location>
</feature>
<proteinExistence type="predicted"/>
<sequence length="533" mass="55845">HTFIPFQQFSITDGSGIRNPADDNNNKTAVPVVSVVTAVSSLCPALPVVSMQQTAQLAQAVVTPTIIPAVITPMTVQTANCLAPTATMTVAKTLNISSHISLPIQHTVGISTISMTPHTTGPKQHTNGTNTNSITITHQNTPGSVKKTTNISNNSGSLNNSTPNSVKTSGTTNTTKTASSQNVSTDQNEDLVKPVFKDGELVLEVECGQNKAVLYLSKLCQGSKGPCISFQSSWLTPNEFQFVSGRETAKDWKRSIRHHGKSLKLLLAKGILNVHPTMCDCDGCRQGATLTRKGEKRRIPNGERKTRKPSSNSSNLSSDGSSSGAFRPVGSSTLPAHSTMSGAAQAKPEVKRSAVDKPKIGDTATLSSQKEVGSKASFVKPINTQRPNSLNTSRDISKQKMSSLTAVSTSSLAPSPLAGATSTLPVANMQLNPSSFLSVTNQLQPFSTVATLTASSTATTLSASNSFLVATLHPQSLTAKSATSVLASASFPEQQTGCAPSNLVLSGVLSPNLPVNPLSLIQTSYVGSDHQES</sequence>
<feature type="compositionally biased region" description="Low complexity" evidence="4">
    <location>
        <begin position="310"/>
        <end position="324"/>
    </location>
</feature>
<dbReference type="GO" id="GO:0003677">
    <property type="term" value="F:DNA binding"/>
    <property type="evidence" value="ECO:0007669"/>
    <property type="project" value="UniProtKB-KW"/>
</dbReference>